<dbReference type="Gramene" id="KGN64493">
    <property type="protein sequence ID" value="KGN64493"/>
    <property type="gene ID" value="Csa_1G059720"/>
</dbReference>
<reference evidence="2 3" key="1">
    <citation type="journal article" date="2009" name="Nat. Genet.">
        <title>The genome of the cucumber, Cucumis sativus L.</title>
        <authorList>
            <person name="Huang S."/>
            <person name="Li R."/>
            <person name="Zhang Z."/>
            <person name="Li L."/>
            <person name="Gu X."/>
            <person name="Fan W."/>
            <person name="Lucas W.J."/>
            <person name="Wang X."/>
            <person name="Xie B."/>
            <person name="Ni P."/>
            <person name="Ren Y."/>
            <person name="Zhu H."/>
            <person name="Li J."/>
            <person name="Lin K."/>
            <person name="Jin W."/>
            <person name="Fei Z."/>
            <person name="Li G."/>
            <person name="Staub J."/>
            <person name="Kilian A."/>
            <person name="van der Vossen E.A."/>
            <person name="Wu Y."/>
            <person name="Guo J."/>
            <person name="He J."/>
            <person name="Jia Z."/>
            <person name="Ren Y."/>
            <person name="Tian G."/>
            <person name="Lu Y."/>
            <person name="Ruan J."/>
            <person name="Qian W."/>
            <person name="Wang M."/>
            <person name="Huang Q."/>
            <person name="Li B."/>
            <person name="Xuan Z."/>
            <person name="Cao J."/>
            <person name="Asan"/>
            <person name="Wu Z."/>
            <person name="Zhang J."/>
            <person name="Cai Q."/>
            <person name="Bai Y."/>
            <person name="Zhao B."/>
            <person name="Han Y."/>
            <person name="Li Y."/>
            <person name="Li X."/>
            <person name="Wang S."/>
            <person name="Shi Q."/>
            <person name="Liu S."/>
            <person name="Cho W.K."/>
            <person name="Kim J.Y."/>
            <person name="Xu Y."/>
            <person name="Heller-Uszynska K."/>
            <person name="Miao H."/>
            <person name="Cheng Z."/>
            <person name="Zhang S."/>
            <person name="Wu J."/>
            <person name="Yang Y."/>
            <person name="Kang H."/>
            <person name="Li M."/>
            <person name="Liang H."/>
            <person name="Ren X."/>
            <person name="Shi Z."/>
            <person name="Wen M."/>
            <person name="Jian M."/>
            <person name="Yang H."/>
            <person name="Zhang G."/>
            <person name="Yang Z."/>
            <person name="Chen R."/>
            <person name="Liu S."/>
            <person name="Li J."/>
            <person name="Ma L."/>
            <person name="Liu H."/>
            <person name="Zhou Y."/>
            <person name="Zhao J."/>
            <person name="Fang X."/>
            <person name="Li G."/>
            <person name="Fang L."/>
            <person name="Li Y."/>
            <person name="Liu D."/>
            <person name="Zheng H."/>
            <person name="Zhang Y."/>
            <person name="Qin N."/>
            <person name="Li Z."/>
            <person name="Yang G."/>
            <person name="Yang S."/>
            <person name="Bolund L."/>
            <person name="Kristiansen K."/>
            <person name="Zheng H."/>
            <person name="Li S."/>
            <person name="Zhang X."/>
            <person name="Yang H."/>
            <person name="Wang J."/>
            <person name="Sun R."/>
            <person name="Zhang B."/>
            <person name="Jiang S."/>
            <person name="Wang J."/>
            <person name="Du Y."/>
            <person name="Li S."/>
        </authorList>
    </citation>
    <scope>NUCLEOTIDE SEQUENCE [LARGE SCALE GENOMIC DNA]</scope>
    <source>
        <strain evidence="3">cv. 9930</strain>
    </source>
</reference>
<dbReference type="PANTHER" id="PTHR34222">
    <property type="entry name" value="GAG_PRE-INTEGRS DOMAIN-CONTAINING PROTEIN"/>
    <property type="match status" value="1"/>
</dbReference>
<dbReference type="Proteomes" id="UP000029981">
    <property type="component" value="Chromosome 1"/>
</dbReference>
<sequence>MGVLDQCTISAPESTIHLATPTSHQHLTKAATQPISLQTRKKKAGIATPKDGSSHHKFSDSPNHSPSPVKTADHLLQNQLHHLSIHEVNDVVANNVHQSRSIHKSVSSDTIIEQHNSESNSPTMLLKIYELIASHRKGNTSIKSYFRNLKALWNEAAASSINLNSPQSSSNNAIEERSEFMEREKLMQFLLGLNDSYSLLCSQILAVRPSPTVDQAYSLIVGEQKTRKSKMTKKNTM</sequence>
<reference evidence="2 3" key="3">
    <citation type="journal article" date="2010" name="BMC Genomics">
        <title>Transcriptome sequencing and comparative analysis of cucumber flowers with different sex types.</title>
        <authorList>
            <person name="Guo S."/>
            <person name="Zheng Y."/>
            <person name="Joung J.G."/>
            <person name="Liu S."/>
            <person name="Zhang Z."/>
            <person name="Crasta O.R."/>
            <person name="Sobral B.W."/>
            <person name="Xu Y."/>
            <person name="Huang S."/>
            <person name="Fei Z."/>
        </authorList>
    </citation>
    <scope>NUCLEOTIDE SEQUENCE [LARGE SCALE GENOMIC DNA]</scope>
    <source>
        <strain evidence="3">cv. 9930</strain>
    </source>
</reference>
<gene>
    <name evidence="2" type="ORF">Csa_1G059720</name>
</gene>
<keyword evidence="3" id="KW-1185">Reference proteome</keyword>
<dbReference type="PANTHER" id="PTHR34222:SF100">
    <property type="entry name" value="CCHC-TYPE DOMAIN-CONTAINING PROTEIN"/>
    <property type="match status" value="1"/>
</dbReference>
<reference evidence="2 3" key="4">
    <citation type="journal article" date="2011" name="BMC Genomics">
        <title>RNA-Seq improves annotation of protein-coding genes in the cucumber genome.</title>
        <authorList>
            <person name="Li Z."/>
            <person name="Zhang Z."/>
            <person name="Yan P."/>
            <person name="Huang S."/>
            <person name="Fei Z."/>
            <person name="Lin K."/>
        </authorList>
    </citation>
    <scope>NUCLEOTIDE SEQUENCE [LARGE SCALE GENOMIC DNA]</scope>
    <source>
        <strain evidence="3">cv. 9930</strain>
    </source>
</reference>
<dbReference type="EMBL" id="CM002922">
    <property type="protein sequence ID" value="KGN64493.1"/>
    <property type="molecule type" value="Genomic_DNA"/>
</dbReference>
<evidence type="ECO:0000313" key="2">
    <source>
        <dbReference type="EMBL" id="KGN64493.1"/>
    </source>
</evidence>
<name>A0A0A0LRX9_CUCSA</name>
<proteinExistence type="predicted"/>
<organism evidence="2 3">
    <name type="scientific">Cucumis sativus</name>
    <name type="common">Cucumber</name>
    <dbReference type="NCBI Taxonomy" id="3659"/>
    <lineage>
        <taxon>Eukaryota</taxon>
        <taxon>Viridiplantae</taxon>
        <taxon>Streptophyta</taxon>
        <taxon>Embryophyta</taxon>
        <taxon>Tracheophyta</taxon>
        <taxon>Spermatophyta</taxon>
        <taxon>Magnoliopsida</taxon>
        <taxon>eudicotyledons</taxon>
        <taxon>Gunneridae</taxon>
        <taxon>Pentapetalae</taxon>
        <taxon>rosids</taxon>
        <taxon>fabids</taxon>
        <taxon>Cucurbitales</taxon>
        <taxon>Cucurbitaceae</taxon>
        <taxon>Benincaseae</taxon>
        <taxon>Cucumis</taxon>
    </lineage>
</organism>
<evidence type="ECO:0000313" key="3">
    <source>
        <dbReference type="Proteomes" id="UP000029981"/>
    </source>
</evidence>
<protein>
    <submittedName>
        <fullName evidence="2">Uncharacterized protein</fullName>
    </submittedName>
</protein>
<evidence type="ECO:0000256" key="1">
    <source>
        <dbReference type="SAM" id="MobiDB-lite"/>
    </source>
</evidence>
<feature type="region of interest" description="Disordered" evidence="1">
    <location>
        <begin position="34"/>
        <end position="69"/>
    </location>
</feature>
<dbReference type="OMA" id="EERSEFM"/>
<dbReference type="AlphaFoldDB" id="A0A0A0LRX9"/>
<reference evidence="2 3" key="2">
    <citation type="journal article" date="2009" name="PLoS ONE">
        <title>An integrated genetic and cytogenetic map of the cucumber genome.</title>
        <authorList>
            <person name="Ren Y."/>
            <person name="Zhang Z."/>
            <person name="Liu J."/>
            <person name="Staub J.E."/>
            <person name="Han Y."/>
            <person name="Cheng Z."/>
            <person name="Li X."/>
            <person name="Lu J."/>
            <person name="Miao H."/>
            <person name="Kang H."/>
            <person name="Xie B."/>
            <person name="Gu X."/>
            <person name="Wang X."/>
            <person name="Du Y."/>
            <person name="Jin W."/>
            <person name="Huang S."/>
        </authorList>
    </citation>
    <scope>NUCLEOTIDE SEQUENCE [LARGE SCALE GENOMIC DNA]</scope>
    <source>
        <strain evidence="3">cv. 9930</strain>
    </source>
</reference>
<accession>A0A0A0LRX9</accession>